<dbReference type="OrthoDB" id="270666at2157"/>
<dbReference type="EMBL" id="FRAN01000003">
    <property type="protein sequence ID" value="SHK81439.1"/>
    <property type="molecule type" value="Genomic_DNA"/>
</dbReference>
<proteinExistence type="predicted"/>
<dbReference type="PANTHER" id="PTHR45947:SF3">
    <property type="entry name" value="SULFOQUINOVOSYL TRANSFERASE SQD2"/>
    <property type="match status" value="1"/>
</dbReference>
<feature type="domain" description="Glycosyltransferase subfamily 4-like N-terminal" evidence="2">
    <location>
        <begin position="17"/>
        <end position="167"/>
    </location>
</feature>
<reference evidence="6" key="2">
    <citation type="submission" date="2016-11" db="EMBL/GenBank/DDBJ databases">
        <authorList>
            <person name="Varghese N."/>
            <person name="Submissions S."/>
        </authorList>
    </citation>
    <scope>NUCLEOTIDE SEQUENCE [LARGE SCALE GENOMIC DNA]</scope>
    <source>
        <strain evidence="6">DX253</strain>
    </source>
</reference>
<keyword evidence="3" id="KW-0808">Transferase</keyword>
<dbReference type="AlphaFoldDB" id="E7QTD3"/>
<dbReference type="InterPro" id="IPR050194">
    <property type="entry name" value="Glycosyltransferase_grp1"/>
</dbReference>
<evidence type="ECO:0000313" key="3">
    <source>
        <dbReference type="EMBL" id="EFW91862.1"/>
    </source>
</evidence>
<dbReference type="PATRIC" id="fig|797209.4.peg.2022"/>
<reference evidence="4" key="3">
    <citation type="submission" date="2016-11" db="EMBL/GenBank/DDBJ databases">
        <authorList>
            <person name="Jaros S."/>
            <person name="Januszkiewicz K."/>
            <person name="Wedrychowicz H."/>
        </authorList>
    </citation>
    <scope>NUCLEOTIDE SEQUENCE [LARGE SCALE GENOMIC DNA]</scope>
    <source>
        <strain evidence="4">DX253</strain>
    </source>
</reference>
<evidence type="ECO:0000259" key="1">
    <source>
        <dbReference type="Pfam" id="PF00534"/>
    </source>
</evidence>
<dbReference type="Pfam" id="PF00534">
    <property type="entry name" value="Glycos_transf_1"/>
    <property type="match status" value="1"/>
</dbReference>
<dbReference type="InterPro" id="IPR028098">
    <property type="entry name" value="Glyco_trans_4-like_N"/>
</dbReference>
<name>E7QTD3_HALPU</name>
<dbReference type="PANTHER" id="PTHR45947">
    <property type="entry name" value="SULFOQUINOVOSYL TRANSFERASE SQD2"/>
    <property type="match status" value="1"/>
</dbReference>
<dbReference type="STRING" id="797209.GCA_000376445_02734"/>
<dbReference type="RefSeq" id="WP_007979438.1">
    <property type="nucleotide sequence ID" value="NZ_AEMG01000009.1"/>
</dbReference>
<dbReference type="Pfam" id="PF13579">
    <property type="entry name" value="Glyco_trans_4_4"/>
    <property type="match status" value="1"/>
</dbReference>
<dbReference type="Gene3D" id="3.40.50.2000">
    <property type="entry name" value="Glycogen Phosphorylase B"/>
    <property type="match status" value="2"/>
</dbReference>
<dbReference type="EMBL" id="AEMG01000009">
    <property type="protein sequence ID" value="EFW91862.1"/>
    <property type="molecule type" value="Genomic_DNA"/>
</dbReference>
<dbReference type="GO" id="GO:0016757">
    <property type="term" value="F:glycosyltransferase activity"/>
    <property type="evidence" value="ECO:0007669"/>
    <property type="project" value="InterPro"/>
</dbReference>
<dbReference type="SUPFAM" id="SSF53756">
    <property type="entry name" value="UDP-Glycosyltransferase/glycogen phosphorylase"/>
    <property type="match status" value="1"/>
</dbReference>
<dbReference type="eggNOG" id="arCOG01403">
    <property type="taxonomic scope" value="Archaea"/>
</dbReference>
<keyword evidence="6" id="KW-1185">Reference proteome</keyword>
<dbReference type="Proteomes" id="UP000003751">
    <property type="component" value="Unassembled WGS sequence"/>
</dbReference>
<sequence>MRVAFVAEVTAQHDDTGRTRRLRRLAELLANRGHDVTVFCAQWWDGDHETFEQDGVVYHAVTTDPPGQSPSRRFALSLPGALRRSKPDVIHAAAVPKHVLAAKTASKLARAPLVVDWYESPSEIESTSKSLRMAARAPDEVVTPSETIRTRVRELGADGGDVRVIPNSIDMDAIRDAQVIDGANIVYSRRLDEDANVESLFLALAELRDKGWHAVIIGDGPEREGYERQASDLRIDDRVEFTGAQPVEKRIPVFRGAHVYVQTARREAFPTDLLRALACGCAGVVEYHVESSAHELVEQEERTFRTTSEQELTDALRSAADLPRMTENEEFERYDHDPVLERYLDCYRDVQDSFGFF</sequence>
<accession>E7QTD3</accession>
<dbReference type="CDD" id="cd03801">
    <property type="entry name" value="GT4_PimA-like"/>
    <property type="match status" value="1"/>
</dbReference>
<evidence type="ECO:0000313" key="6">
    <source>
        <dbReference type="Proteomes" id="UP000184203"/>
    </source>
</evidence>
<dbReference type="Proteomes" id="UP000184203">
    <property type="component" value="Unassembled WGS sequence"/>
</dbReference>
<protein>
    <submittedName>
        <fullName evidence="4">Glycosyltransferase involved in cell wall bisynthesis</fullName>
    </submittedName>
    <submittedName>
        <fullName evidence="3">Putative glycosyltransferase, type 1</fullName>
    </submittedName>
</protein>
<reference evidence="3 5" key="1">
    <citation type="journal article" date="2014" name="ISME J.">
        <title>Trehalose/2-sulfotrehalose biosynthesis and glycine-betaine uptake are widely spread mechanisms for osmoadaptation in the Halobacteriales.</title>
        <authorList>
            <person name="Youssef N.H."/>
            <person name="Savage-Ashlock K.N."/>
            <person name="McCully A.L."/>
            <person name="Luedtke B."/>
            <person name="Shaw E.I."/>
            <person name="Hoff W.D."/>
            <person name="Elshahed M.S."/>
        </authorList>
    </citation>
    <scope>NUCLEOTIDE SEQUENCE [LARGE SCALE GENOMIC DNA]</scope>
    <source>
        <strain evidence="3 5">DX253</strain>
    </source>
</reference>
<gene>
    <name evidence="4" type="ORF">SAMN05444342_2264</name>
    <name evidence="3" type="ORF">ZOD2009_10305</name>
</gene>
<dbReference type="InterPro" id="IPR001296">
    <property type="entry name" value="Glyco_trans_1"/>
</dbReference>
<evidence type="ECO:0000313" key="4">
    <source>
        <dbReference type="EMBL" id="SHK81439.1"/>
    </source>
</evidence>
<feature type="domain" description="Glycosyl transferase family 1" evidence="1">
    <location>
        <begin position="183"/>
        <end position="323"/>
    </location>
</feature>
<evidence type="ECO:0000313" key="5">
    <source>
        <dbReference type="Proteomes" id="UP000003751"/>
    </source>
</evidence>
<organism evidence="3 5">
    <name type="scientific">Haladaptatus paucihalophilus DX253</name>
    <dbReference type="NCBI Taxonomy" id="797209"/>
    <lineage>
        <taxon>Archaea</taxon>
        <taxon>Methanobacteriati</taxon>
        <taxon>Methanobacteriota</taxon>
        <taxon>Stenosarchaea group</taxon>
        <taxon>Halobacteria</taxon>
        <taxon>Halobacteriales</taxon>
        <taxon>Haladaptataceae</taxon>
        <taxon>Haladaptatus</taxon>
    </lineage>
</organism>
<evidence type="ECO:0000259" key="2">
    <source>
        <dbReference type="Pfam" id="PF13579"/>
    </source>
</evidence>